<accession>A0A075GNN6</accession>
<evidence type="ECO:0000256" key="1">
    <source>
        <dbReference type="ARBA" id="ARBA00004651"/>
    </source>
</evidence>
<sequence length="417" mass="45124">MGLAEAWEVPDLRAFLLGDTASKMGRAAFMTSVGWKVAELGGPKAFGAIMTAYFLGHLPLIMIGGMLVDRIPRRTVALAMDIVQAILAALFILLLMAGFDLVNVMIFAAFMMGASSAFSMPAIQALVPDLVEEEMLSSATGLHNALRTAAWSVGGLIGGVVIRYSTMHVALLLDLISFLISAWILFGMKEVPIERDEEDEADFRTEMGEAMAFVISQPWLFIGIIAFMVFHIGGAIVDIGIPFIVQVNDWNAIHYGVWGAMMPIGASLGALWAGSNPISKEKRGLIFYIVVGIAAWLDILYVFVPWFGAIMIIAIFQGLMGGVLGVIWNTTIGDSVDQRLRGRVNSIDMIGSFLFIPFAPLFGGYMIETIGLQATFLIAVSIMVAATIVGVVVPSFRRFKRIGTERFPLTGSQNGPD</sequence>
<feature type="transmembrane region" description="Helical" evidence="6">
    <location>
        <begin position="219"/>
        <end position="241"/>
    </location>
</feature>
<keyword evidence="2" id="KW-1003">Cell membrane</keyword>
<dbReference type="PANTHER" id="PTHR23513">
    <property type="entry name" value="INTEGRAL MEMBRANE EFFLUX PROTEIN-RELATED"/>
    <property type="match status" value="1"/>
</dbReference>
<protein>
    <submittedName>
        <fullName evidence="8">Tetracycline resistance determinant tetV</fullName>
    </submittedName>
</protein>
<evidence type="ECO:0000259" key="7">
    <source>
        <dbReference type="PROSITE" id="PS50850"/>
    </source>
</evidence>
<comment type="subcellular location">
    <subcellularLocation>
        <location evidence="1">Cell membrane</location>
        <topology evidence="1">Multi-pass membrane protein</topology>
    </subcellularLocation>
</comment>
<dbReference type="CDD" id="cd06173">
    <property type="entry name" value="MFS_MefA_like"/>
    <property type="match status" value="1"/>
</dbReference>
<feature type="transmembrane region" description="Helical" evidence="6">
    <location>
        <begin position="309"/>
        <end position="328"/>
    </location>
</feature>
<dbReference type="Pfam" id="PF07690">
    <property type="entry name" value="MFS_1"/>
    <property type="match status" value="1"/>
</dbReference>
<dbReference type="InterPro" id="IPR020846">
    <property type="entry name" value="MFS_dom"/>
</dbReference>
<dbReference type="PROSITE" id="PS50850">
    <property type="entry name" value="MFS"/>
    <property type="match status" value="1"/>
</dbReference>
<keyword evidence="5 6" id="KW-0472">Membrane</keyword>
<reference evidence="8" key="1">
    <citation type="journal article" date="2014" name="Genome Biol. Evol.">
        <title>Pangenome evidence for extensive interdomain horizontal transfer affecting lineage core and shell genes in uncultured planktonic thaumarchaeota and euryarchaeota.</title>
        <authorList>
            <person name="Deschamps P."/>
            <person name="Zivanovic Y."/>
            <person name="Moreira D."/>
            <person name="Rodriguez-Valera F."/>
            <person name="Lopez-Garcia P."/>
        </authorList>
    </citation>
    <scope>NUCLEOTIDE SEQUENCE</scope>
</reference>
<name>A0A075GNN6_9EURY</name>
<feature type="transmembrane region" description="Helical" evidence="6">
    <location>
        <begin position="253"/>
        <end position="273"/>
    </location>
</feature>
<dbReference type="InterPro" id="IPR036259">
    <property type="entry name" value="MFS_trans_sf"/>
</dbReference>
<feature type="transmembrane region" description="Helical" evidence="6">
    <location>
        <begin position="349"/>
        <end position="367"/>
    </location>
</feature>
<dbReference type="InterPro" id="IPR011701">
    <property type="entry name" value="MFS"/>
</dbReference>
<evidence type="ECO:0000256" key="4">
    <source>
        <dbReference type="ARBA" id="ARBA00022989"/>
    </source>
</evidence>
<evidence type="ECO:0000313" key="8">
    <source>
        <dbReference type="EMBL" id="AIF03378.1"/>
    </source>
</evidence>
<evidence type="ECO:0000256" key="3">
    <source>
        <dbReference type="ARBA" id="ARBA00022692"/>
    </source>
</evidence>
<feature type="transmembrane region" description="Helical" evidence="6">
    <location>
        <begin position="45"/>
        <end position="68"/>
    </location>
</feature>
<dbReference type="EMBL" id="KF900678">
    <property type="protein sequence ID" value="AIF03378.1"/>
    <property type="molecule type" value="Genomic_DNA"/>
</dbReference>
<dbReference type="AlphaFoldDB" id="A0A075GNN6"/>
<feature type="domain" description="Major facilitator superfamily (MFS) profile" evidence="7">
    <location>
        <begin position="1"/>
        <end position="398"/>
    </location>
</feature>
<keyword evidence="3 6" id="KW-0812">Transmembrane</keyword>
<dbReference type="SUPFAM" id="SSF103473">
    <property type="entry name" value="MFS general substrate transporter"/>
    <property type="match status" value="1"/>
</dbReference>
<proteinExistence type="predicted"/>
<organism evidence="8">
    <name type="scientific">uncultured marine group II/III euryarchaeote KM3_164_F01</name>
    <dbReference type="NCBI Taxonomy" id="1457917"/>
    <lineage>
        <taxon>Archaea</taxon>
        <taxon>Methanobacteriati</taxon>
        <taxon>Methanobacteriota</taxon>
        <taxon>environmental samples</taxon>
    </lineage>
</organism>
<dbReference type="PANTHER" id="PTHR23513:SF11">
    <property type="entry name" value="STAPHYLOFERRIN A TRANSPORTER"/>
    <property type="match status" value="1"/>
</dbReference>
<dbReference type="GO" id="GO:0022857">
    <property type="term" value="F:transmembrane transporter activity"/>
    <property type="evidence" value="ECO:0007669"/>
    <property type="project" value="InterPro"/>
</dbReference>
<evidence type="ECO:0000256" key="6">
    <source>
        <dbReference type="SAM" id="Phobius"/>
    </source>
</evidence>
<dbReference type="Gene3D" id="1.20.1250.20">
    <property type="entry name" value="MFS general substrate transporter like domains"/>
    <property type="match status" value="1"/>
</dbReference>
<evidence type="ECO:0000256" key="5">
    <source>
        <dbReference type="ARBA" id="ARBA00023136"/>
    </source>
</evidence>
<dbReference type="GO" id="GO:0005886">
    <property type="term" value="C:plasma membrane"/>
    <property type="evidence" value="ECO:0007669"/>
    <property type="project" value="UniProtKB-SubCell"/>
</dbReference>
<feature type="transmembrane region" description="Helical" evidence="6">
    <location>
        <begin position="285"/>
        <end position="303"/>
    </location>
</feature>
<evidence type="ECO:0000256" key="2">
    <source>
        <dbReference type="ARBA" id="ARBA00022475"/>
    </source>
</evidence>
<feature type="transmembrane region" description="Helical" evidence="6">
    <location>
        <begin position="373"/>
        <end position="396"/>
    </location>
</feature>
<feature type="transmembrane region" description="Helical" evidence="6">
    <location>
        <begin position="168"/>
        <end position="186"/>
    </location>
</feature>
<keyword evidence="4 6" id="KW-1133">Transmembrane helix</keyword>